<dbReference type="Gene3D" id="1.10.418.10">
    <property type="entry name" value="Calponin-like domain"/>
    <property type="match status" value="1"/>
</dbReference>
<evidence type="ECO:0000313" key="2">
    <source>
        <dbReference type="EMBL" id="MCI00455.1"/>
    </source>
</evidence>
<dbReference type="InterPro" id="IPR001715">
    <property type="entry name" value="CH_dom"/>
</dbReference>
<dbReference type="EMBL" id="LXQA010043256">
    <property type="protein sequence ID" value="MCI00455.1"/>
    <property type="molecule type" value="Genomic_DNA"/>
</dbReference>
<dbReference type="AlphaFoldDB" id="A0A392NPM7"/>
<comment type="caution">
    <text evidence="2">The sequence shown here is derived from an EMBL/GenBank/DDBJ whole genome shotgun (WGS) entry which is preliminary data.</text>
</comment>
<evidence type="ECO:0000259" key="1">
    <source>
        <dbReference type="PROSITE" id="PS50021"/>
    </source>
</evidence>
<protein>
    <submittedName>
        <fullName evidence="2">Kinesin-4-like</fullName>
    </submittedName>
</protein>
<dbReference type="Proteomes" id="UP000265520">
    <property type="component" value="Unassembled WGS sequence"/>
</dbReference>
<dbReference type="Pfam" id="PF00307">
    <property type="entry name" value="CH"/>
    <property type="match status" value="1"/>
</dbReference>
<proteinExistence type="predicted"/>
<organism evidence="2 3">
    <name type="scientific">Trifolium medium</name>
    <dbReference type="NCBI Taxonomy" id="97028"/>
    <lineage>
        <taxon>Eukaryota</taxon>
        <taxon>Viridiplantae</taxon>
        <taxon>Streptophyta</taxon>
        <taxon>Embryophyta</taxon>
        <taxon>Tracheophyta</taxon>
        <taxon>Spermatophyta</taxon>
        <taxon>Magnoliopsida</taxon>
        <taxon>eudicotyledons</taxon>
        <taxon>Gunneridae</taxon>
        <taxon>Pentapetalae</taxon>
        <taxon>rosids</taxon>
        <taxon>fabids</taxon>
        <taxon>Fabales</taxon>
        <taxon>Fabaceae</taxon>
        <taxon>Papilionoideae</taxon>
        <taxon>50 kb inversion clade</taxon>
        <taxon>NPAAA clade</taxon>
        <taxon>Hologalegina</taxon>
        <taxon>IRL clade</taxon>
        <taxon>Trifolieae</taxon>
        <taxon>Trifolium</taxon>
    </lineage>
</organism>
<name>A0A392NPM7_9FABA</name>
<reference evidence="2 3" key="1">
    <citation type="journal article" date="2018" name="Front. Plant Sci.">
        <title>Red Clover (Trifolium pratense) and Zigzag Clover (T. medium) - A Picture of Genomic Similarities and Differences.</title>
        <authorList>
            <person name="Dluhosova J."/>
            <person name="Istvanek J."/>
            <person name="Nedelnik J."/>
            <person name="Repkova J."/>
        </authorList>
    </citation>
    <scope>NUCLEOTIDE SEQUENCE [LARGE SCALE GENOMIC DNA]</scope>
    <source>
        <strain evidence="3">cv. 10/8</strain>
        <tissue evidence="2">Leaf</tissue>
    </source>
</reference>
<sequence length="75" mass="8182">QFCIALRNGLILCNVLNKVNPGAVVKVVDNPALAAAATVEGAAHSAIQYFENMRNFLYAVRDMQLLTFEASDLEK</sequence>
<feature type="non-terminal residue" evidence="2">
    <location>
        <position position="75"/>
    </location>
</feature>
<dbReference type="PROSITE" id="PS50021">
    <property type="entry name" value="CH"/>
    <property type="match status" value="1"/>
</dbReference>
<dbReference type="InterPro" id="IPR036872">
    <property type="entry name" value="CH_dom_sf"/>
</dbReference>
<accession>A0A392NPM7</accession>
<keyword evidence="3" id="KW-1185">Reference proteome</keyword>
<feature type="non-terminal residue" evidence="2">
    <location>
        <position position="1"/>
    </location>
</feature>
<dbReference type="SUPFAM" id="SSF47576">
    <property type="entry name" value="Calponin-homology domain, CH-domain"/>
    <property type="match status" value="1"/>
</dbReference>
<feature type="domain" description="Calponin-homology (CH)" evidence="1">
    <location>
        <begin position="1"/>
        <end position="75"/>
    </location>
</feature>
<evidence type="ECO:0000313" key="3">
    <source>
        <dbReference type="Proteomes" id="UP000265520"/>
    </source>
</evidence>